<dbReference type="InterPro" id="IPR009057">
    <property type="entry name" value="Homeodomain-like_sf"/>
</dbReference>
<keyword evidence="3" id="KW-0804">Transcription</keyword>
<dbReference type="PROSITE" id="PS00041">
    <property type="entry name" value="HTH_ARAC_FAMILY_1"/>
    <property type="match status" value="1"/>
</dbReference>
<dbReference type="InterPro" id="IPR018062">
    <property type="entry name" value="HTH_AraC-typ_CS"/>
</dbReference>
<dbReference type="Gene3D" id="1.10.10.60">
    <property type="entry name" value="Homeodomain-like"/>
    <property type="match status" value="2"/>
</dbReference>
<reference evidence="6" key="1">
    <citation type="submission" date="2017-09" db="EMBL/GenBank/DDBJ databases">
        <authorList>
            <person name="Shetty A S."/>
        </authorList>
    </citation>
    <scope>NUCLEOTIDE SEQUENCE [LARGE SCALE GENOMIC DNA]</scope>
</reference>
<dbReference type="STRING" id="39488.ERS852450_02804"/>
<dbReference type="Pfam" id="PF12833">
    <property type="entry name" value="HTH_18"/>
    <property type="match status" value="1"/>
</dbReference>
<evidence type="ECO:0000313" key="5">
    <source>
        <dbReference type="EMBL" id="SOB71436.1"/>
    </source>
</evidence>
<dbReference type="RefSeq" id="WP_021908226.1">
    <property type="nucleotide sequence ID" value="NZ_JAFIKU010000046.1"/>
</dbReference>
<dbReference type="PROSITE" id="PS01124">
    <property type="entry name" value="HTH_ARAC_FAMILY_2"/>
    <property type="match status" value="1"/>
</dbReference>
<dbReference type="InterPro" id="IPR037923">
    <property type="entry name" value="HTH-like"/>
</dbReference>
<accession>A0A285PQK5</accession>
<keyword evidence="6" id="KW-1185">Reference proteome</keyword>
<name>A0A285PQK5_9FIRM</name>
<evidence type="ECO:0000256" key="1">
    <source>
        <dbReference type="ARBA" id="ARBA00023015"/>
    </source>
</evidence>
<organism evidence="5 6">
    <name type="scientific">Anaerobutyricum hallii</name>
    <dbReference type="NCBI Taxonomy" id="39488"/>
    <lineage>
        <taxon>Bacteria</taxon>
        <taxon>Bacillati</taxon>
        <taxon>Bacillota</taxon>
        <taxon>Clostridia</taxon>
        <taxon>Lachnospirales</taxon>
        <taxon>Lachnospiraceae</taxon>
        <taxon>Anaerobutyricum</taxon>
    </lineage>
</organism>
<dbReference type="PRINTS" id="PR00032">
    <property type="entry name" value="HTHARAC"/>
</dbReference>
<dbReference type="KEGG" id="ehl:EHLA_0689"/>
<dbReference type="Proteomes" id="UP000217549">
    <property type="component" value="Chromosome I"/>
</dbReference>
<dbReference type="SMART" id="SM00342">
    <property type="entry name" value="HTH_ARAC"/>
    <property type="match status" value="1"/>
</dbReference>
<dbReference type="AlphaFoldDB" id="A0A285PQK5"/>
<dbReference type="GO" id="GO:0043565">
    <property type="term" value="F:sequence-specific DNA binding"/>
    <property type="evidence" value="ECO:0007669"/>
    <property type="project" value="InterPro"/>
</dbReference>
<protein>
    <submittedName>
        <fullName evidence="5">Homeobox domain-like</fullName>
    </submittedName>
</protein>
<keyword evidence="2 5" id="KW-0238">DNA-binding</keyword>
<dbReference type="InterPro" id="IPR018060">
    <property type="entry name" value="HTH_AraC"/>
</dbReference>
<dbReference type="PANTHER" id="PTHR43280:SF2">
    <property type="entry name" value="HTH-TYPE TRANSCRIPTIONAL REGULATOR EXSA"/>
    <property type="match status" value="1"/>
</dbReference>
<dbReference type="InterPro" id="IPR020449">
    <property type="entry name" value="Tscrpt_reg_AraC-type_HTH"/>
</dbReference>
<proteinExistence type="predicted"/>
<gene>
    <name evidence="5" type="ORF">EHLA_0689</name>
</gene>
<feature type="domain" description="HTH araC/xylS-type" evidence="4">
    <location>
        <begin position="209"/>
        <end position="307"/>
    </location>
</feature>
<dbReference type="EMBL" id="LT907978">
    <property type="protein sequence ID" value="SOB71436.1"/>
    <property type="molecule type" value="Genomic_DNA"/>
</dbReference>
<dbReference type="SUPFAM" id="SSF51215">
    <property type="entry name" value="Regulatory protein AraC"/>
    <property type="match status" value="1"/>
</dbReference>
<evidence type="ECO:0000256" key="3">
    <source>
        <dbReference type="ARBA" id="ARBA00023163"/>
    </source>
</evidence>
<evidence type="ECO:0000259" key="4">
    <source>
        <dbReference type="PROSITE" id="PS01124"/>
    </source>
</evidence>
<evidence type="ECO:0000256" key="2">
    <source>
        <dbReference type="ARBA" id="ARBA00023125"/>
    </source>
</evidence>
<keyword evidence="1" id="KW-0805">Transcription regulation</keyword>
<dbReference type="GO" id="GO:0003700">
    <property type="term" value="F:DNA-binding transcription factor activity"/>
    <property type="evidence" value="ECO:0007669"/>
    <property type="project" value="InterPro"/>
</dbReference>
<dbReference type="PANTHER" id="PTHR43280">
    <property type="entry name" value="ARAC-FAMILY TRANSCRIPTIONAL REGULATOR"/>
    <property type="match status" value="1"/>
</dbReference>
<sequence>MSPESLQLKKEFEIQKIASLHYFEYKSDFIFKSEYHDYWKLLYVEDGSAEITFSNKKLSPVILEKGDLFIQSPDEYYSFKAAPGKIAVLFTAGFYCDTQHPALLSNLSNKKFHCQKKEATLLQDLALEGKNNFSPKINPVSPAALERRYNQPFGGEQLISIYLEMLLISLMRQYTSSEEQKDQKKSMDQPEKENNLSPALLKTDSILFNRITDYYEAHITEHIKVEHLCKEFAIGRSHLQRIFREQTGYGAIEYFCQMRISVAKRCIRENKMNLTDTAAALGYTSIYYFSKQFKKITGMSPSQYQKMVRSSKKDPIYEQIDLENPLSPSDIKY</sequence>
<keyword evidence="5" id="KW-0371">Homeobox</keyword>
<evidence type="ECO:0000313" key="6">
    <source>
        <dbReference type="Proteomes" id="UP000217549"/>
    </source>
</evidence>
<dbReference type="SUPFAM" id="SSF46689">
    <property type="entry name" value="Homeodomain-like"/>
    <property type="match status" value="2"/>
</dbReference>